<proteinExistence type="inferred from homology"/>
<accession>A0A939M0S5</accession>
<feature type="transmembrane region" description="Helical" evidence="8">
    <location>
        <begin position="59"/>
        <end position="81"/>
    </location>
</feature>
<feature type="transmembrane region" description="Helical" evidence="8">
    <location>
        <begin position="87"/>
        <end position="105"/>
    </location>
</feature>
<dbReference type="InterPro" id="IPR000390">
    <property type="entry name" value="Small_drug/metabolite_transptr"/>
</dbReference>
<keyword evidence="10" id="KW-1185">Reference proteome</keyword>
<dbReference type="RefSeq" id="WP_208045443.1">
    <property type="nucleotide sequence ID" value="NZ_JAGDYL010000008.1"/>
</dbReference>
<dbReference type="Pfam" id="PF00893">
    <property type="entry name" value="Multi_Drug_Res"/>
    <property type="match status" value="1"/>
</dbReference>
<dbReference type="Gene3D" id="1.10.3730.20">
    <property type="match status" value="1"/>
</dbReference>
<comment type="similarity">
    <text evidence="7">Belongs to the drug/metabolite transporter (DMT) superfamily. Small multidrug resistance (SMR) (TC 2.A.7.1) family.</text>
</comment>
<keyword evidence="5 8" id="KW-1133">Transmembrane helix</keyword>
<keyword evidence="2" id="KW-0813">Transport</keyword>
<keyword evidence="3" id="KW-1003">Cell membrane</keyword>
<sequence>MIAAYLALAGAIGVEVSATLALRHSDGFRRRRWIAPVLLGYAISYGLLYVSLAHGMPLGIAYGIWAACGVALTAILARKLFKEPLTPLMGIGIALMICGVVLVELG</sequence>
<dbReference type="EMBL" id="JAGDYL010000008">
    <property type="protein sequence ID" value="MBO1804960.1"/>
    <property type="molecule type" value="Genomic_DNA"/>
</dbReference>
<evidence type="ECO:0000313" key="9">
    <source>
        <dbReference type="EMBL" id="MBO1804960.1"/>
    </source>
</evidence>
<evidence type="ECO:0000256" key="7">
    <source>
        <dbReference type="RuleBase" id="RU003942"/>
    </source>
</evidence>
<evidence type="ECO:0000256" key="5">
    <source>
        <dbReference type="ARBA" id="ARBA00022989"/>
    </source>
</evidence>
<dbReference type="Proteomes" id="UP000664398">
    <property type="component" value="Unassembled WGS sequence"/>
</dbReference>
<dbReference type="AlphaFoldDB" id="A0A939M0S5"/>
<evidence type="ECO:0000256" key="2">
    <source>
        <dbReference type="ARBA" id="ARBA00022448"/>
    </source>
</evidence>
<gene>
    <name evidence="9" type="ORF">J4H91_06465</name>
</gene>
<comment type="subcellular location">
    <subcellularLocation>
        <location evidence="1 7">Cell membrane</location>
        <topology evidence="1 7">Multi-pass membrane protein</topology>
    </subcellularLocation>
</comment>
<evidence type="ECO:0000256" key="4">
    <source>
        <dbReference type="ARBA" id="ARBA00022692"/>
    </source>
</evidence>
<evidence type="ECO:0000256" key="8">
    <source>
        <dbReference type="SAM" id="Phobius"/>
    </source>
</evidence>
<evidence type="ECO:0000256" key="1">
    <source>
        <dbReference type="ARBA" id="ARBA00004651"/>
    </source>
</evidence>
<evidence type="ECO:0000256" key="6">
    <source>
        <dbReference type="ARBA" id="ARBA00023136"/>
    </source>
</evidence>
<dbReference type="PANTHER" id="PTHR30561">
    <property type="entry name" value="SMR FAMILY PROTON-DEPENDENT DRUG EFFLUX TRANSPORTER SUGE"/>
    <property type="match status" value="1"/>
</dbReference>
<comment type="caution">
    <text evidence="9">The sequence shown here is derived from an EMBL/GenBank/DDBJ whole genome shotgun (WGS) entry which is preliminary data.</text>
</comment>
<name>A0A939M0S5_9MICO</name>
<feature type="transmembrane region" description="Helical" evidence="8">
    <location>
        <begin position="33"/>
        <end position="52"/>
    </location>
</feature>
<protein>
    <submittedName>
        <fullName evidence="9">Multidrug efflux SMR transporter</fullName>
    </submittedName>
</protein>
<dbReference type="GO" id="GO:0022857">
    <property type="term" value="F:transmembrane transporter activity"/>
    <property type="evidence" value="ECO:0007669"/>
    <property type="project" value="InterPro"/>
</dbReference>
<dbReference type="GO" id="GO:0005886">
    <property type="term" value="C:plasma membrane"/>
    <property type="evidence" value="ECO:0007669"/>
    <property type="project" value="UniProtKB-SubCell"/>
</dbReference>
<keyword evidence="4 7" id="KW-0812">Transmembrane</keyword>
<evidence type="ECO:0000313" key="10">
    <source>
        <dbReference type="Proteomes" id="UP000664398"/>
    </source>
</evidence>
<dbReference type="SUPFAM" id="SSF103481">
    <property type="entry name" value="Multidrug resistance efflux transporter EmrE"/>
    <property type="match status" value="1"/>
</dbReference>
<evidence type="ECO:0000256" key="3">
    <source>
        <dbReference type="ARBA" id="ARBA00022475"/>
    </source>
</evidence>
<keyword evidence="6 8" id="KW-0472">Membrane</keyword>
<dbReference type="InterPro" id="IPR037185">
    <property type="entry name" value="EmrE-like"/>
</dbReference>
<organism evidence="9 10">
    <name type="scientific">Leucobacter ruminantium</name>
    <dbReference type="NCBI Taxonomy" id="1289170"/>
    <lineage>
        <taxon>Bacteria</taxon>
        <taxon>Bacillati</taxon>
        <taxon>Actinomycetota</taxon>
        <taxon>Actinomycetes</taxon>
        <taxon>Micrococcales</taxon>
        <taxon>Microbacteriaceae</taxon>
        <taxon>Leucobacter</taxon>
    </lineage>
</organism>
<dbReference type="PANTHER" id="PTHR30561:SF1">
    <property type="entry name" value="MULTIDRUG TRANSPORTER EMRE"/>
    <property type="match status" value="1"/>
</dbReference>
<reference evidence="9" key="1">
    <citation type="submission" date="2021-03" db="EMBL/GenBank/DDBJ databases">
        <title>Leucobacter chromiisoli sp. nov., isolated from chromium-containing soil of chemical plant.</title>
        <authorList>
            <person name="Xu Z."/>
        </authorList>
    </citation>
    <scope>NUCLEOTIDE SEQUENCE</scope>
    <source>
        <strain evidence="9">A2</strain>
    </source>
</reference>
<dbReference type="InterPro" id="IPR045324">
    <property type="entry name" value="Small_multidrug_res"/>
</dbReference>